<evidence type="ECO:0000256" key="4">
    <source>
        <dbReference type="ARBA" id="ARBA00022803"/>
    </source>
</evidence>
<dbReference type="AlphaFoldDB" id="A0A8K0CIM0"/>
<dbReference type="GO" id="GO:0003755">
    <property type="term" value="F:peptidyl-prolyl cis-trans isomerase activity"/>
    <property type="evidence" value="ECO:0007669"/>
    <property type="project" value="InterPro"/>
</dbReference>
<dbReference type="FunFam" id="1.25.40.10:FF:000052">
    <property type="entry name" value="Aryl-hydrocarbon-interacting protein-like 1"/>
    <property type="match status" value="1"/>
</dbReference>
<keyword evidence="3" id="KW-0677">Repeat</keyword>
<accession>A0A8K0CIM0</accession>
<keyword evidence="2" id="KW-0963">Cytoplasm</keyword>
<dbReference type="InterPro" id="IPR056277">
    <property type="entry name" value="PPIase_AIP"/>
</dbReference>
<dbReference type="PANTHER" id="PTHR11242:SF0">
    <property type="entry name" value="TPR_REGION DOMAIN-CONTAINING PROTEIN"/>
    <property type="match status" value="1"/>
</dbReference>
<dbReference type="GO" id="GO:0005737">
    <property type="term" value="C:cytoplasm"/>
    <property type="evidence" value="ECO:0007669"/>
    <property type="project" value="UniProtKB-SubCell"/>
</dbReference>
<dbReference type="OrthoDB" id="5829758at2759"/>
<evidence type="ECO:0000256" key="3">
    <source>
        <dbReference type="ARBA" id="ARBA00022737"/>
    </source>
</evidence>
<evidence type="ECO:0000256" key="2">
    <source>
        <dbReference type="ARBA" id="ARBA00022490"/>
    </source>
</evidence>
<keyword evidence="7" id="KW-1185">Reference proteome</keyword>
<evidence type="ECO:0000259" key="5">
    <source>
        <dbReference type="Pfam" id="PF23322"/>
    </source>
</evidence>
<dbReference type="Gene3D" id="3.10.50.40">
    <property type="match status" value="1"/>
</dbReference>
<dbReference type="InterPro" id="IPR011990">
    <property type="entry name" value="TPR-like_helical_dom_sf"/>
</dbReference>
<keyword evidence="4" id="KW-0802">TPR repeat</keyword>
<dbReference type="InterPro" id="IPR019734">
    <property type="entry name" value="TPR_rpt"/>
</dbReference>
<dbReference type="Pfam" id="PF23322">
    <property type="entry name" value="PPIase_AIP"/>
    <property type="match status" value="1"/>
</dbReference>
<reference evidence="6" key="1">
    <citation type="submission" date="2019-08" db="EMBL/GenBank/DDBJ databases">
        <title>The genome of the North American firefly Photinus pyralis.</title>
        <authorList>
            <consortium name="Photinus pyralis genome working group"/>
            <person name="Fallon T.R."/>
            <person name="Sander Lower S.E."/>
            <person name="Weng J.-K."/>
        </authorList>
    </citation>
    <scope>NUCLEOTIDE SEQUENCE</scope>
    <source>
        <strain evidence="6">TRF0915ILg1</strain>
        <tissue evidence="6">Whole body</tissue>
    </source>
</reference>
<dbReference type="InterPro" id="IPR039663">
    <property type="entry name" value="AIP/AIPL1/TTC9"/>
</dbReference>
<dbReference type="Proteomes" id="UP000801492">
    <property type="component" value="Unassembled WGS sequence"/>
</dbReference>
<dbReference type="InterPro" id="IPR046357">
    <property type="entry name" value="PPIase_dom_sf"/>
</dbReference>
<evidence type="ECO:0000313" key="6">
    <source>
        <dbReference type="EMBL" id="KAF2885821.1"/>
    </source>
</evidence>
<dbReference type="EMBL" id="VTPC01089559">
    <property type="protein sequence ID" value="KAF2885821.1"/>
    <property type="molecule type" value="Genomic_DNA"/>
</dbReference>
<dbReference type="Gene3D" id="1.25.40.10">
    <property type="entry name" value="Tetratricopeptide repeat domain"/>
    <property type="match status" value="1"/>
</dbReference>
<protein>
    <recommendedName>
        <fullName evidence="5">AIP/AIPL N-terminal FKBP-type PPIase domain-containing protein</fullName>
    </recommendedName>
</protein>
<name>A0A8K0CIM0_IGNLU</name>
<sequence length="324" mass="37283">MEHNPADTGILKKILYAGTKPATFKDGAKVFFHFQTRLCNEEKTFIDDSRKMGPGKPLELVLGKKFKLEVWEAILQRMTINEVAQYTVSKNLVGQYPFVSKTLREAHIPPDERKSHCCAMTLQQEGIGHDDLNNLLKNPCNLEFTIELLKVEHPDEYQKEAWQMNEEEQLIRVQELKEKGNEVFKKGELKSAADMYAEAIGILERLLLREKPQSEEWLELNKLKLPLLLNFSQCKLNEGDFYAVIEHCSTVLKTDPDNIKALYRRGKAHVGAWNPTEAKNDFNRVLELDSSVKGAVKKELETLEQLIKAKDKADKEKLRNLFDK</sequence>
<feature type="domain" description="AIP/AIPL N-terminal FKBP-type PPIase" evidence="5">
    <location>
        <begin position="24"/>
        <end position="150"/>
    </location>
</feature>
<evidence type="ECO:0000256" key="1">
    <source>
        <dbReference type="ARBA" id="ARBA00004496"/>
    </source>
</evidence>
<proteinExistence type="predicted"/>
<dbReference type="PANTHER" id="PTHR11242">
    <property type="entry name" value="ARYL HYDROCARBON RECEPTOR INTERACTING PROTEIN RELATED"/>
    <property type="match status" value="1"/>
</dbReference>
<dbReference type="SUPFAM" id="SSF54534">
    <property type="entry name" value="FKBP-like"/>
    <property type="match status" value="1"/>
</dbReference>
<dbReference type="SUPFAM" id="SSF48452">
    <property type="entry name" value="TPR-like"/>
    <property type="match status" value="1"/>
</dbReference>
<gene>
    <name evidence="6" type="ORF">ILUMI_20363</name>
</gene>
<evidence type="ECO:0000313" key="7">
    <source>
        <dbReference type="Proteomes" id="UP000801492"/>
    </source>
</evidence>
<comment type="caution">
    <text evidence="6">The sequence shown here is derived from an EMBL/GenBank/DDBJ whole genome shotgun (WGS) entry which is preliminary data.</text>
</comment>
<dbReference type="SMART" id="SM00028">
    <property type="entry name" value="TPR"/>
    <property type="match status" value="3"/>
</dbReference>
<comment type="subcellular location">
    <subcellularLocation>
        <location evidence="1">Cytoplasm</location>
    </subcellularLocation>
</comment>
<organism evidence="6 7">
    <name type="scientific">Ignelater luminosus</name>
    <name type="common">Cucubano</name>
    <name type="synonym">Pyrophorus luminosus</name>
    <dbReference type="NCBI Taxonomy" id="2038154"/>
    <lineage>
        <taxon>Eukaryota</taxon>
        <taxon>Metazoa</taxon>
        <taxon>Ecdysozoa</taxon>
        <taxon>Arthropoda</taxon>
        <taxon>Hexapoda</taxon>
        <taxon>Insecta</taxon>
        <taxon>Pterygota</taxon>
        <taxon>Neoptera</taxon>
        <taxon>Endopterygota</taxon>
        <taxon>Coleoptera</taxon>
        <taxon>Polyphaga</taxon>
        <taxon>Elateriformia</taxon>
        <taxon>Elateroidea</taxon>
        <taxon>Elateridae</taxon>
        <taxon>Agrypninae</taxon>
        <taxon>Pyrophorini</taxon>
        <taxon>Ignelater</taxon>
    </lineage>
</organism>